<dbReference type="EMBL" id="CM000640">
    <property type="protein sequence ID" value="EED94267.1"/>
    <property type="molecule type" value="Genomic_DNA"/>
</dbReference>
<evidence type="ECO:0000313" key="4">
    <source>
        <dbReference type="EMBL" id="EED94267.1"/>
    </source>
</evidence>
<keyword evidence="1" id="KW-0175">Coiled coil</keyword>
<protein>
    <submittedName>
        <fullName evidence="4">Uncharacterized protein</fullName>
    </submittedName>
</protein>
<feature type="compositionally biased region" description="Polar residues" evidence="2">
    <location>
        <begin position="301"/>
        <end position="310"/>
    </location>
</feature>
<keyword evidence="5" id="KW-1185">Reference proteome</keyword>
<dbReference type="RefSeq" id="XP_002288831.1">
    <property type="nucleotide sequence ID" value="XM_002288795.1"/>
</dbReference>
<dbReference type="InParanoid" id="B8BXU3"/>
<keyword evidence="3" id="KW-0472">Membrane</keyword>
<dbReference type="HOGENOM" id="CLU_067242_0_0_1"/>
<feature type="transmembrane region" description="Helical" evidence="3">
    <location>
        <begin position="60"/>
        <end position="86"/>
    </location>
</feature>
<feature type="compositionally biased region" description="Acidic residues" evidence="2">
    <location>
        <begin position="263"/>
        <end position="278"/>
    </location>
</feature>
<sequence length="354" mass="39241">MSLAGALANRAASKQASVLLAPLLPDEESTDSDYSEDESEGDEKMETVKLTPLQKLKTSAVYVLLAGGVVVSAAAMVLSPVVLVFVSGGICCANVPYAIYKEWQMAKIPTLRSMNNALREDANRLEDEVDVLSDEIDNLAPEADRARAVEEELRSIADKQQVNVNKLVDLVKENDAILVQMRTNLRQRIVQDVIKIVVSSDKDNDQSIDRSEAKTLALKIRLQLQEYAVEFDSEKFFKVVEANPTVNGVINIVQKLMPKEDREGEEDDESTSDDEDDIHDMFYIVDDKGDTGELNKESSGLRRTSLMMTKNESRRMSAGADDDSSSSPVGGRMSRKSLLAKNDRRSKRVSFTTR</sequence>
<reference evidence="4 5" key="2">
    <citation type="journal article" date="2008" name="Nature">
        <title>The Phaeodactylum genome reveals the evolutionary history of diatom genomes.</title>
        <authorList>
            <person name="Bowler C."/>
            <person name="Allen A.E."/>
            <person name="Badger J.H."/>
            <person name="Grimwood J."/>
            <person name="Jabbari K."/>
            <person name="Kuo A."/>
            <person name="Maheswari U."/>
            <person name="Martens C."/>
            <person name="Maumus F."/>
            <person name="Otillar R.P."/>
            <person name="Rayko E."/>
            <person name="Salamov A."/>
            <person name="Vandepoele K."/>
            <person name="Beszteri B."/>
            <person name="Gruber A."/>
            <person name="Heijde M."/>
            <person name="Katinka M."/>
            <person name="Mock T."/>
            <person name="Valentin K."/>
            <person name="Verret F."/>
            <person name="Berges J.A."/>
            <person name="Brownlee C."/>
            <person name="Cadoret J.P."/>
            <person name="Chiovitti A."/>
            <person name="Choi C.J."/>
            <person name="Coesel S."/>
            <person name="De Martino A."/>
            <person name="Detter J.C."/>
            <person name="Durkin C."/>
            <person name="Falciatore A."/>
            <person name="Fournet J."/>
            <person name="Haruta M."/>
            <person name="Huysman M.J."/>
            <person name="Jenkins B.D."/>
            <person name="Jiroutova K."/>
            <person name="Jorgensen R.E."/>
            <person name="Joubert Y."/>
            <person name="Kaplan A."/>
            <person name="Kroger N."/>
            <person name="Kroth P.G."/>
            <person name="La Roche J."/>
            <person name="Lindquist E."/>
            <person name="Lommer M."/>
            <person name="Martin-Jezequel V."/>
            <person name="Lopez P.J."/>
            <person name="Lucas S."/>
            <person name="Mangogna M."/>
            <person name="McGinnis K."/>
            <person name="Medlin L.K."/>
            <person name="Montsant A."/>
            <person name="Oudot-Le Secq M.P."/>
            <person name="Napoli C."/>
            <person name="Obornik M."/>
            <person name="Parker M.S."/>
            <person name="Petit J.L."/>
            <person name="Porcel B.M."/>
            <person name="Poulsen N."/>
            <person name="Robison M."/>
            <person name="Rychlewski L."/>
            <person name="Rynearson T.A."/>
            <person name="Schmutz J."/>
            <person name="Shapiro H."/>
            <person name="Siaut M."/>
            <person name="Stanley M."/>
            <person name="Sussman M.R."/>
            <person name="Taylor A.R."/>
            <person name="Vardi A."/>
            <person name="von Dassow P."/>
            <person name="Vyverman W."/>
            <person name="Willis A."/>
            <person name="Wyrwicz L.S."/>
            <person name="Rokhsar D.S."/>
            <person name="Weissenbach J."/>
            <person name="Armbrust E.V."/>
            <person name="Green B.R."/>
            <person name="Van de Peer Y."/>
            <person name="Grigoriev I.V."/>
        </authorList>
    </citation>
    <scope>NUCLEOTIDE SEQUENCE [LARGE SCALE GENOMIC DNA]</scope>
    <source>
        <strain evidence="4 5">CCMP1335</strain>
    </source>
</reference>
<feature type="compositionally biased region" description="Acidic residues" evidence="2">
    <location>
        <begin position="25"/>
        <end position="41"/>
    </location>
</feature>
<name>B8BXU3_THAPS</name>
<dbReference type="AlphaFoldDB" id="B8BXU3"/>
<dbReference type="eggNOG" id="ENOG502QWY6">
    <property type="taxonomic scope" value="Eukaryota"/>
</dbReference>
<feature type="coiled-coil region" evidence="1">
    <location>
        <begin position="108"/>
        <end position="135"/>
    </location>
</feature>
<dbReference type="PaxDb" id="35128-Thaps3452"/>
<evidence type="ECO:0000313" key="5">
    <source>
        <dbReference type="Proteomes" id="UP000001449"/>
    </source>
</evidence>
<dbReference type="Proteomes" id="UP000001449">
    <property type="component" value="Chromosome 3"/>
</dbReference>
<evidence type="ECO:0000256" key="3">
    <source>
        <dbReference type="SAM" id="Phobius"/>
    </source>
</evidence>
<accession>B8BXU3</accession>
<dbReference type="OMA" id="GGICCAN"/>
<evidence type="ECO:0000256" key="1">
    <source>
        <dbReference type="SAM" id="Coils"/>
    </source>
</evidence>
<dbReference type="KEGG" id="tps:THAPSDRAFT_3452"/>
<proteinExistence type="predicted"/>
<feature type="compositionally biased region" description="Basic and acidic residues" evidence="2">
    <location>
        <begin position="285"/>
        <end position="300"/>
    </location>
</feature>
<keyword evidence="3" id="KW-1133">Transmembrane helix</keyword>
<feature type="region of interest" description="Disordered" evidence="2">
    <location>
        <begin position="257"/>
        <end position="354"/>
    </location>
</feature>
<organism evidence="4 5">
    <name type="scientific">Thalassiosira pseudonana</name>
    <name type="common">Marine diatom</name>
    <name type="synonym">Cyclotella nana</name>
    <dbReference type="NCBI Taxonomy" id="35128"/>
    <lineage>
        <taxon>Eukaryota</taxon>
        <taxon>Sar</taxon>
        <taxon>Stramenopiles</taxon>
        <taxon>Ochrophyta</taxon>
        <taxon>Bacillariophyta</taxon>
        <taxon>Coscinodiscophyceae</taxon>
        <taxon>Thalassiosirophycidae</taxon>
        <taxon>Thalassiosirales</taxon>
        <taxon>Thalassiosiraceae</taxon>
        <taxon>Thalassiosira</taxon>
    </lineage>
</organism>
<reference evidence="4 5" key="1">
    <citation type="journal article" date="2004" name="Science">
        <title>The genome of the diatom Thalassiosira pseudonana: ecology, evolution, and metabolism.</title>
        <authorList>
            <person name="Armbrust E.V."/>
            <person name="Berges J.A."/>
            <person name="Bowler C."/>
            <person name="Green B.R."/>
            <person name="Martinez D."/>
            <person name="Putnam N.H."/>
            <person name="Zhou S."/>
            <person name="Allen A.E."/>
            <person name="Apt K.E."/>
            <person name="Bechner M."/>
            <person name="Brzezinski M.A."/>
            <person name="Chaal B.K."/>
            <person name="Chiovitti A."/>
            <person name="Davis A.K."/>
            <person name="Demarest M.S."/>
            <person name="Detter J.C."/>
            <person name="Glavina T."/>
            <person name="Goodstein D."/>
            <person name="Hadi M.Z."/>
            <person name="Hellsten U."/>
            <person name="Hildebrand M."/>
            <person name="Jenkins B.D."/>
            <person name="Jurka J."/>
            <person name="Kapitonov V.V."/>
            <person name="Kroger N."/>
            <person name="Lau W.W."/>
            <person name="Lane T.W."/>
            <person name="Larimer F.W."/>
            <person name="Lippmeier J.C."/>
            <person name="Lucas S."/>
            <person name="Medina M."/>
            <person name="Montsant A."/>
            <person name="Obornik M."/>
            <person name="Parker M.S."/>
            <person name="Palenik B."/>
            <person name="Pazour G.J."/>
            <person name="Richardson P.M."/>
            <person name="Rynearson T.A."/>
            <person name="Saito M.A."/>
            <person name="Schwartz D.C."/>
            <person name="Thamatrakoln K."/>
            <person name="Valentin K."/>
            <person name="Vardi A."/>
            <person name="Wilkerson F.P."/>
            <person name="Rokhsar D.S."/>
        </authorList>
    </citation>
    <scope>NUCLEOTIDE SEQUENCE [LARGE SCALE GENOMIC DNA]</scope>
    <source>
        <strain evidence="4 5">CCMP1335</strain>
    </source>
</reference>
<keyword evidence="3" id="KW-0812">Transmembrane</keyword>
<evidence type="ECO:0000256" key="2">
    <source>
        <dbReference type="SAM" id="MobiDB-lite"/>
    </source>
</evidence>
<feature type="region of interest" description="Disordered" evidence="2">
    <location>
        <begin position="22"/>
        <end position="46"/>
    </location>
</feature>
<dbReference type="GeneID" id="7448753"/>
<gene>
    <name evidence="4" type="ORF">THAPSDRAFT_3452</name>
</gene>